<reference evidence="2" key="1">
    <citation type="submission" date="2016-11" db="UniProtKB">
        <authorList>
            <consortium name="WormBaseParasite"/>
        </authorList>
    </citation>
    <scope>IDENTIFICATION</scope>
    <source>
        <strain evidence="2">pt0022</strain>
    </source>
</reference>
<proteinExistence type="predicted"/>
<dbReference type="STRING" id="6293.A0A1I8ETS6"/>
<keyword evidence="1" id="KW-0812">Transmembrane</keyword>
<protein>
    <submittedName>
        <fullName evidence="2">Uncharacterized protein</fullName>
    </submittedName>
</protein>
<dbReference type="WBParaSite" id="maker-PairedContig_4597-snap-gene-0.14-mRNA-1">
    <property type="protein sequence ID" value="maker-PairedContig_4597-snap-gene-0.14-mRNA-1"/>
    <property type="gene ID" value="maker-PairedContig_4597-snap-gene-0.14"/>
</dbReference>
<keyword evidence="1" id="KW-0472">Membrane</keyword>
<evidence type="ECO:0000313" key="2">
    <source>
        <dbReference type="WBParaSite" id="maker-PairedContig_4597-snap-gene-0.14-mRNA-1"/>
    </source>
</evidence>
<organism evidence="2">
    <name type="scientific">Wuchereria bancrofti</name>
    <dbReference type="NCBI Taxonomy" id="6293"/>
    <lineage>
        <taxon>Eukaryota</taxon>
        <taxon>Metazoa</taxon>
        <taxon>Ecdysozoa</taxon>
        <taxon>Nematoda</taxon>
        <taxon>Chromadorea</taxon>
        <taxon>Rhabditida</taxon>
        <taxon>Spirurina</taxon>
        <taxon>Spiruromorpha</taxon>
        <taxon>Filarioidea</taxon>
        <taxon>Onchocercidae</taxon>
        <taxon>Wuchereria</taxon>
    </lineage>
</organism>
<sequence>MRFREMKISAIFHIETKRKYIERNGESKMKFSQSKIIFALFIASAAFILTSSMHLDPLVATPDNDDDDFTRTLNVPNAKWMRFGKRLPNAKWMRFGKRAQTAKWMRFGKRDDDFYDYQ</sequence>
<accession>A0A1I8ETS6</accession>
<feature type="transmembrane region" description="Helical" evidence="1">
    <location>
        <begin position="36"/>
        <end position="55"/>
    </location>
</feature>
<keyword evidence="1" id="KW-1133">Transmembrane helix</keyword>
<evidence type="ECO:0000256" key="1">
    <source>
        <dbReference type="SAM" id="Phobius"/>
    </source>
</evidence>
<name>A0A1I8ETS6_WUCBA</name>
<dbReference type="AlphaFoldDB" id="A0A1I8ETS6"/>